<evidence type="ECO:0000256" key="1">
    <source>
        <dbReference type="SAM" id="MobiDB-lite"/>
    </source>
</evidence>
<feature type="region of interest" description="Disordered" evidence="1">
    <location>
        <begin position="69"/>
        <end position="105"/>
    </location>
</feature>
<accession>A0ABN8LNF3</accession>
<proteinExistence type="predicted"/>
<evidence type="ECO:0000313" key="3">
    <source>
        <dbReference type="Proteomes" id="UP001159427"/>
    </source>
</evidence>
<dbReference type="EMBL" id="CALNXI010000057">
    <property type="protein sequence ID" value="CAH3017195.1"/>
    <property type="molecule type" value="Genomic_DNA"/>
</dbReference>
<dbReference type="Proteomes" id="UP001159427">
    <property type="component" value="Unassembled WGS sequence"/>
</dbReference>
<protein>
    <submittedName>
        <fullName evidence="2">Uncharacterized protein</fullName>
    </submittedName>
</protein>
<sequence>RLSEDEIAEFLTKSERRKSKIRKVYYSVDQARLNGTVNVSEETTTCKFCPKGYFIHNRAIECRKNARKLKTSTDDDDDADDDDDSDDDDDDDDAVNNDDHHVNDDHGYIMRKRTIF</sequence>
<feature type="compositionally biased region" description="Acidic residues" evidence="1">
    <location>
        <begin position="74"/>
        <end position="96"/>
    </location>
</feature>
<reference evidence="2 3" key="1">
    <citation type="submission" date="2022-05" db="EMBL/GenBank/DDBJ databases">
        <authorList>
            <consortium name="Genoscope - CEA"/>
            <person name="William W."/>
        </authorList>
    </citation>
    <scope>NUCLEOTIDE SEQUENCE [LARGE SCALE GENOMIC DNA]</scope>
</reference>
<feature type="non-terminal residue" evidence="2">
    <location>
        <position position="1"/>
    </location>
</feature>
<comment type="caution">
    <text evidence="2">The sequence shown here is derived from an EMBL/GenBank/DDBJ whole genome shotgun (WGS) entry which is preliminary data.</text>
</comment>
<gene>
    <name evidence="2" type="ORF">PEVE_00036112</name>
</gene>
<organism evidence="2 3">
    <name type="scientific">Porites evermanni</name>
    <dbReference type="NCBI Taxonomy" id="104178"/>
    <lineage>
        <taxon>Eukaryota</taxon>
        <taxon>Metazoa</taxon>
        <taxon>Cnidaria</taxon>
        <taxon>Anthozoa</taxon>
        <taxon>Hexacorallia</taxon>
        <taxon>Scleractinia</taxon>
        <taxon>Fungiina</taxon>
        <taxon>Poritidae</taxon>
        <taxon>Porites</taxon>
    </lineage>
</organism>
<evidence type="ECO:0000313" key="2">
    <source>
        <dbReference type="EMBL" id="CAH3017195.1"/>
    </source>
</evidence>
<keyword evidence="3" id="KW-1185">Reference proteome</keyword>
<name>A0ABN8LNF3_9CNID</name>